<proteinExistence type="predicted"/>
<dbReference type="EMBL" id="NGKC01000001">
    <property type="protein sequence ID" value="RSU14729.1"/>
    <property type="molecule type" value="Genomic_DNA"/>
</dbReference>
<name>A0A430B340_9ENTE</name>
<evidence type="ECO:0000313" key="1">
    <source>
        <dbReference type="EMBL" id="RSU14729.1"/>
    </source>
</evidence>
<dbReference type="AlphaFoldDB" id="A0A430B340"/>
<comment type="caution">
    <text evidence="1">The sequence shown here is derived from an EMBL/GenBank/DDBJ whole genome shotgun (WGS) entry which is preliminary data.</text>
</comment>
<gene>
    <name evidence="1" type="ORF">CBF27_01775</name>
</gene>
<evidence type="ECO:0000313" key="2">
    <source>
        <dbReference type="Proteomes" id="UP000286773"/>
    </source>
</evidence>
<accession>A0A430B340</accession>
<dbReference type="RefSeq" id="WP_126811769.1">
    <property type="nucleotide sequence ID" value="NZ_NGKC01000001.1"/>
</dbReference>
<reference evidence="1 2" key="1">
    <citation type="submission" date="2017-05" db="EMBL/GenBank/DDBJ databases">
        <title>Vagococcus spp. assemblies.</title>
        <authorList>
            <person name="Gulvik C.A."/>
        </authorList>
    </citation>
    <scope>NUCLEOTIDE SEQUENCE [LARGE SCALE GENOMIC DNA]</scope>
    <source>
        <strain evidence="1 2">LMG 24798</strain>
    </source>
</reference>
<protein>
    <submittedName>
        <fullName evidence="1">Uncharacterized protein</fullName>
    </submittedName>
</protein>
<dbReference type="OrthoDB" id="2222210at2"/>
<keyword evidence="2" id="KW-1185">Reference proteome</keyword>
<sequence>MGILRNVFKRGPKKEIAAAAGAQPADEEWEDLPLYIEADAEEVGLVSVIASCLAAEHYPQSRFAVKQIRQFNPEAREIAVIAAGLAAEYADDCQLTVTKIAKNKTSKEKEHVTQV</sequence>
<dbReference type="Proteomes" id="UP000286773">
    <property type="component" value="Unassembled WGS sequence"/>
</dbReference>
<organism evidence="1 2">
    <name type="scientific">Vagococcus acidifermentans</name>
    <dbReference type="NCBI Taxonomy" id="564710"/>
    <lineage>
        <taxon>Bacteria</taxon>
        <taxon>Bacillati</taxon>
        <taxon>Bacillota</taxon>
        <taxon>Bacilli</taxon>
        <taxon>Lactobacillales</taxon>
        <taxon>Enterococcaceae</taxon>
        <taxon>Vagococcus</taxon>
    </lineage>
</organism>